<keyword evidence="2" id="KW-1185">Reference proteome</keyword>
<dbReference type="RefSeq" id="WP_164508444.1">
    <property type="nucleotide sequence ID" value="NZ_JBHTON010000001.1"/>
</dbReference>
<gene>
    <name evidence="1" type="ORF">ACFQ5J_00025</name>
</gene>
<organism evidence="1 2">
    <name type="scientific">Lacticaseibacillus baoqingensis</name>
    <dbReference type="NCBI Taxonomy" id="2486013"/>
    <lineage>
        <taxon>Bacteria</taxon>
        <taxon>Bacillati</taxon>
        <taxon>Bacillota</taxon>
        <taxon>Bacilli</taxon>
        <taxon>Lactobacillales</taxon>
        <taxon>Lactobacillaceae</taxon>
        <taxon>Lacticaseibacillus</taxon>
    </lineage>
</organism>
<accession>A0ABW4E174</accession>
<sequence>MTKAPWGHDSVNRGSKALLSWALLSKTRLDDEVLVTFAAAGAAAPLQLLTN</sequence>
<evidence type="ECO:0000313" key="2">
    <source>
        <dbReference type="Proteomes" id="UP001597252"/>
    </source>
</evidence>
<reference evidence="2" key="1">
    <citation type="journal article" date="2019" name="Int. J. Syst. Evol. Microbiol.">
        <title>The Global Catalogue of Microorganisms (GCM) 10K type strain sequencing project: providing services to taxonomists for standard genome sequencing and annotation.</title>
        <authorList>
            <consortium name="The Broad Institute Genomics Platform"/>
            <consortium name="The Broad Institute Genome Sequencing Center for Infectious Disease"/>
            <person name="Wu L."/>
            <person name="Ma J."/>
        </authorList>
    </citation>
    <scope>NUCLEOTIDE SEQUENCE [LARGE SCALE GENOMIC DNA]</scope>
    <source>
        <strain evidence="2">CCM 8903</strain>
    </source>
</reference>
<name>A0ABW4E174_9LACO</name>
<dbReference type="Proteomes" id="UP001597252">
    <property type="component" value="Unassembled WGS sequence"/>
</dbReference>
<proteinExistence type="predicted"/>
<evidence type="ECO:0000313" key="1">
    <source>
        <dbReference type="EMBL" id="MFD1483635.1"/>
    </source>
</evidence>
<comment type="caution">
    <text evidence="1">The sequence shown here is derived from an EMBL/GenBank/DDBJ whole genome shotgun (WGS) entry which is preliminary data.</text>
</comment>
<dbReference type="EMBL" id="JBHTON010000001">
    <property type="protein sequence ID" value="MFD1483635.1"/>
    <property type="molecule type" value="Genomic_DNA"/>
</dbReference>
<protein>
    <submittedName>
        <fullName evidence="1">Uncharacterized protein</fullName>
    </submittedName>
</protein>